<protein>
    <submittedName>
        <fullName evidence="1">Uncharacterized protein</fullName>
    </submittedName>
</protein>
<evidence type="ECO:0000313" key="2">
    <source>
        <dbReference type="Proteomes" id="UP001476282"/>
    </source>
</evidence>
<dbReference type="Proteomes" id="UP001476282">
    <property type="component" value="Unassembled WGS sequence"/>
</dbReference>
<keyword evidence="2" id="KW-1185">Reference proteome</keyword>
<sequence length="169" mass="19091">METFAKLQTVAGLDPIQIGFNEAAVLQVEGGEWTSYLIAAGCTTGREVLHLHEVWFCGVSAEIVELGHAAEVMISCRHDWWSAVNPASIDLLPCPSRQAYPLRFISRHGFRWMADMIRHQEFEPLLEHLHGRFQAAGLVTDRRQLRELPFSRARTAPVRVHPLDRLPTG</sequence>
<evidence type="ECO:0000313" key="1">
    <source>
        <dbReference type="EMBL" id="GAA5482647.1"/>
    </source>
</evidence>
<organism evidence="1 2">
    <name type="scientific">Haloferula sargassicola</name>
    <dbReference type="NCBI Taxonomy" id="490096"/>
    <lineage>
        <taxon>Bacteria</taxon>
        <taxon>Pseudomonadati</taxon>
        <taxon>Verrucomicrobiota</taxon>
        <taxon>Verrucomicrobiia</taxon>
        <taxon>Verrucomicrobiales</taxon>
        <taxon>Verrucomicrobiaceae</taxon>
        <taxon>Haloferula</taxon>
    </lineage>
</organism>
<dbReference type="EMBL" id="BAABRI010000009">
    <property type="protein sequence ID" value="GAA5482647.1"/>
    <property type="molecule type" value="Genomic_DNA"/>
</dbReference>
<comment type="caution">
    <text evidence="1">The sequence shown here is derived from an EMBL/GenBank/DDBJ whole genome shotgun (WGS) entry which is preliminary data.</text>
</comment>
<dbReference type="RefSeq" id="WP_353566782.1">
    <property type="nucleotide sequence ID" value="NZ_BAABRI010000009.1"/>
</dbReference>
<name>A0ABP9UPP5_9BACT</name>
<reference evidence="1 2" key="1">
    <citation type="submission" date="2024-02" db="EMBL/GenBank/DDBJ databases">
        <title>Haloferula sargassicola NBRC 104335.</title>
        <authorList>
            <person name="Ichikawa N."/>
            <person name="Katano-Makiyama Y."/>
            <person name="Hidaka K."/>
        </authorList>
    </citation>
    <scope>NUCLEOTIDE SEQUENCE [LARGE SCALE GENOMIC DNA]</scope>
    <source>
        <strain evidence="1 2">NBRC 104335</strain>
    </source>
</reference>
<accession>A0ABP9UPP5</accession>
<gene>
    <name evidence="1" type="ORF">Hsar01_01870</name>
</gene>
<proteinExistence type="predicted"/>